<dbReference type="PANTHER" id="PTHR10744:SF1">
    <property type="entry name" value="SMALL RIBOSOMAL SUBUNIT PROTEIN US17M"/>
    <property type="match status" value="1"/>
</dbReference>
<evidence type="ECO:0000313" key="9">
    <source>
        <dbReference type="Proteomes" id="UP001320768"/>
    </source>
</evidence>
<evidence type="ECO:0000256" key="4">
    <source>
        <dbReference type="ARBA" id="ARBA00022980"/>
    </source>
</evidence>
<dbReference type="SUPFAM" id="SSF50249">
    <property type="entry name" value="Nucleic acid-binding proteins"/>
    <property type="match status" value="1"/>
</dbReference>
<dbReference type="PROSITE" id="PS00056">
    <property type="entry name" value="RIBOSOMAL_S17"/>
    <property type="match status" value="1"/>
</dbReference>
<gene>
    <name evidence="6 8" type="primary">rpsQ</name>
    <name evidence="8" type="ORF">MKS91_04255</name>
</gene>
<keyword evidence="3 6" id="KW-0694">RNA-binding</keyword>
<organism evidence="8 9">
    <name type="scientific">Candidatus Synchoanobacter obligatus</name>
    <dbReference type="NCBI Taxonomy" id="2919597"/>
    <lineage>
        <taxon>Bacteria</taxon>
        <taxon>Pseudomonadati</taxon>
        <taxon>Pseudomonadota</taxon>
        <taxon>Gammaproteobacteria</taxon>
        <taxon>Candidatus Comchoanobacterales</taxon>
        <taxon>Candidatus Comchoanobacteraceae</taxon>
        <taxon>Candidatus Synchoanobacter</taxon>
    </lineage>
</organism>
<dbReference type="PRINTS" id="PR00973">
    <property type="entry name" value="RIBOSOMALS17"/>
</dbReference>
<dbReference type="InterPro" id="IPR000266">
    <property type="entry name" value="Ribosomal_uS17"/>
</dbReference>
<dbReference type="InterPro" id="IPR019984">
    <property type="entry name" value="Ribosomal_uS17_bact/chlr"/>
</dbReference>
<keyword evidence="9" id="KW-1185">Reference proteome</keyword>
<keyword evidence="5 6" id="KW-0687">Ribonucleoprotein</keyword>
<name>A0ABT1L5Q1_9GAMM</name>
<evidence type="ECO:0000256" key="2">
    <source>
        <dbReference type="ARBA" id="ARBA00022730"/>
    </source>
</evidence>
<dbReference type="GO" id="GO:0005840">
    <property type="term" value="C:ribosome"/>
    <property type="evidence" value="ECO:0007669"/>
    <property type="project" value="UniProtKB-KW"/>
</dbReference>
<comment type="caution">
    <text evidence="8">The sequence shown here is derived from an EMBL/GenBank/DDBJ whole genome shotgun (WGS) entry which is preliminary data.</text>
</comment>
<dbReference type="InterPro" id="IPR019979">
    <property type="entry name" value="Ribosomal_uS17_CS"/>
</dbReference>
<dbReference type="Pfam" id="PF00366">
    <property type="entry name" value="Ribosomal_S17"/>
    <property type="match status" value="1"/>
</dbReference>
<dbReference type="Proteomes" id="UP001320768">
    <property type="component" value="Unassembled WGS sequence"/>
</dbReference>
<dbReference type="NCBIfam" id="NF004123">
    <property type="entry name" value="PRK05610.1"/>
    <property type="match status" value="1"/>
</dbReference>
<proteinExistence type="inferred from homology"/>
<dbReference type="Gene3D" id="2.40.50.140">
    <property type="entry name" value="Nucleic acid-binding proteins"/>
    <property type="match status" value="1"/>
</dbReference>
<dbReference type="HAMAP" id="MF_01345_B">
    <property type="entry name" value="Ribosomal_uS17_B"/>
    <property type="match status" value="1"/>
</dbReference>
<comment type="similarity">
    <text evidence="1 6 7">Belongs to the universal ribosomal protein uS17 family.</text>
</comment>
<dbReference type="CDD" id="cd00364">
    <property type="entry name" value="Ribosomal_uS17"/>
    <property type="match status" value="1"/>
</dbReference>
<evidence type="ECO:0000313" key="8">
    <source>
        <dbReference type="EMBL" id="MCP8352495.1"/>
    </source>
</evidence>
<evidence type="ECO:0000256" key="3">
    <source>
        <dbReference type="ARBA" id="ARBA00022884"/>
    </source>
</evidence>
<evidence type="ECO:0000256" key="1">
    <source>
        <dbReference type="ARBA" id="ARBA00010254"/>
    </source>
</evidence>
<sequence length="87" mass="9577">MSSRQKKLTGVVSSNKMDKTAVVVVTRKVKHEVVGKYYNRSQKLKVHDAENVLQIGDTVEIGEVKPISKDKSWSLIKVISHAAGVSS</sequence>
<dbReference type="NCBIfam" id="TIGR03635">
    <property type="entry name" value="uS17_bact"/>
    <property type="match status" value="1"/>
</dbReference>
<comment type="function">
    <text evidence="6">One of the primary rRNA binding proteins, it binds specifically to the 5'-end of 16S ribosomal RNA.</text>
</comment>
<dbReference type="EMBL" id="JAKUDN010000002">
    <property type="protein sequence ID" value="MCP8352495.1"/>
    <property type="molecule type" value="Genomic_DNA"/>
</dbReference>
<comment type="subunit">
    <text evidence="6">Part of the 30S ribosomal subunit.</text>
</comment>
<dbReference type="PANTHER" id="PTHR10744">
    <property type="entry name" value="40S RIBOSOMAL PROTEIN S11 FAMILY MEMBER"/>
    <property type="match status" value="1"/>
</dbReference>
<evidence type="ECO:0000256" key="5">
    <source>
        <dbReference type="ARBA" id="ARBA00023274"/>
    </source>
</evidence>
<reference evidence="8 9" key="1">
    <citation type="journal article" date="2022" name="Nat. Microbiol.">
        <title>The microbiome of a bacterivorous marine choanoflagellate contains a resource-demanding obligate bacterial associate.</title>
        <authorList>
            <person name="Needham D.M."/>
            <person name="Poirier C."/>
            <person name="Bachy C."/>
            <person name="George E.E."/>
            <person name="Wilken S."/>
            <person name="Yung C.C.M."/>
            <person name="Limardo A.J."/>
            <person name="Morando M."/>
            <person name="Sudek L."/>
            <person name="Malmstrom R.R."/>
            <person name="Keeling P.J."/>
            <person name="Santoro A.E."/>
            <person name="Worden A.Z."/>
        </authorList>
    </citation>
    <scope>NUCLEOTIDE SEQUENCE [LARGE SCALE GENOMIC DNA]</scope>
    <source>
        <strain evidence="8 9">Comchoano-2</strain>
    </source>
</reference>
<dbReference type="RefSeq" id="WP_258569600.1">
    <property type="nucleotide sequence ID" value="NZ_JAKUDN010000002.1"/>
</dbReference>
<evidence type="ECO:0000256" key="6">
    <source>
        <dbReference type="HAMAP-Rule" id="MF_01345"/>
    </source>
</evidence>
<accession>A0ABT1L5Q1</accession>
<dbReference type="InterPro" id="IPR012340">
    <property type="entry name" value="NA-bd_OB-fold"/>
</dbReference>
<keyword evidence="4 6" id="KW-0689">Ribosomal protein</keyword>
<keyword evidence="2 6" id="KW-0699">rRNA-binding</keyword>
<protein>
    <recommendedName>
        <fullName evidence="6">Small ribosomal subunit protein uS17</fullName>
    </recommendedName>
</protein>
<evidence type="ECO:0000256" key="7">
    <source>
        <dbReference type="RuleBase" id="RU003872"/>
    </source>
</evidence>